<dbReference type="InterPro" id="IPR019422">
    <property type="entry name" value="7TM_GPCR_serpentine_rcpt_Srh"/>
</dbReference>
<dbReference type="EMBL" id="JAKKPZ010000389">
    <property type="protein sequence ID" value="KAI1695594.1"/>
    <property type="molecule type" value="Genomic_DNA"/>
</dbReference>
<protein>
    <submittedName>
        <fullName evidence="2">Serpentine type 7TM GPCR chemoreceptor srh domain-containing protein</fullName>
    </submittedName>
</protein>
<keyword evidence="1" id="KW-0812">Transmembrane</keyword>
<comment type="caution">
    <text evidence="2">The sequence shown here is derived from an EMBL/GenBank/DDBJ whole genome shotgun (WGS) entry which is preliminary data.</text>
</comment>
<sequence>MNPVSPPSLSQQPYDYVYYIWFMRFNALLNTLITVLVIYLIIKRTPKEMEIYKWFLLNLSVCCYLLDMHLTVTFIPLLMFPTTVMCVLGAMSAFGRSALYVAWVS</sequence>
<dbReference type="Pfam" id="PF10318">
    <property type="entry name" value="7TM_GPCR_Srh"/>
    <property type="match status" value="1"/>
</dbReference>
<dbReference type="Proteomes" id="UP001201812">
    <property type="component" value="Unassembled WGS sequence"/>
</dbReference>
<accession>A0AAD4MKC4</accession>
<dbReference type="AlphaFoldDB" id="A0AAD4MKC4"/>
<evidence type="ECO:0000313" key="3">
    <source>
        <dbReference type="Proteomes" id="UP001201812"/>
    </source>
</evidence>
<keyword evidence="1" id="KW-0472">Membrane</keyword>
<feature type="transmembrane region" description="Helical" evidence="1">
    <location>
        <begin position="78"/>
        <end position="103"/>
    </location>
</feature>
<name>A0AAD4MKC4_9BILA</name>
<proteinExistence type="predicted"/>
<keyword evidence="3" id="KW-1185">Reference proteome</keyword>
<reference evidence="2" key="1">
    <citation type="submission" date="2022-01" db="EMBL/GenBank/DDBJ databases">
        <title>Genome Sequence Resource for Two Populations of Ditylenchus destructor, the Migratory Endoparasitic Phytonematode.</title>
        <authorList>
            <person name="Zhang H."/>
            <person name="Lin R."/>
            <person name="Xie B."/>
        </authorList>
    </citation>
    <scope>NUCLEOTIDE SEQUENCE</scope>
    <source>
        <strain evidence="2">BazhouSP</strain>
    </source>
</reference>
<evidence type="ECO:0000313" key="2">
    <source>
        <dbReference type="EMBL" id="KAI1695594.1"/>
    </source>
</evidence>
<feature type="transmembrane region" description="Helical" evidence="1">
    <location>
        <begin position="20"/>
        <end position="42"/>
    </location>
</feature>
<feature type="transmembrane region" description="Helical" evidence="1">
    <location>
        <begin position="54"/>
        <end position="72"/>
    </location>
</feature>
<evidence type="ECO:0000256" key="1">
    <source>
        <dbReference type="SAM" id="Phobius"/>
    </source>
</evidence>
<keyword evidence="1" id="KW-1133">Transmembrane helix</keyword>
<organism evidence="2 3">
    <name type="scientific">Ditylenchus destructor</name>
    <dbReference type="NCBI Taxonomy" id="166010"/>
    <lineage>
        <taxon>Eukaryota</taxon>
        <taxon>Metazoa</taxon>
        <taxon>Ecdysozoa</taxon>
        <taxon>Nematoda</taxon>
        <taxon>Chromadorea</taxon>
        <taxon>Rhabditida</taxon>
        <taxon>Tylenchina</taxon>
        <taxon>Tylenchomorpha</taxon>
        <taxon>Sphaerularioidea</taxon>
        <taxon>Anguinidae</taxon>
        <taxon>Anguininae</taxon>
        <taxon>Ditylenchus</taxon>
    </lineage>
</organism>
<gene>
    <name evidence="2" type="ORF">DdX_19499</name>
</gene>